<dbReference type="AlphaFoldDB" id="A0A0A9FIC8"/>
<evidence type="ECO:0000256" key="1">
    <source>
        <dbReference type="SAM" id="MobiDB-lite"/>
    </source>
</evidence>
<dbReference type="EMBL" id="GBRH01186912">
    <property type="protein sequence ID" value="JAE10984.1"/>
    <property type="molecule type" value="Transcribed_RNA"/>
</dbReference>
<evidence type="ECO:0000313" key="2">
    <source>
        <dbReference type="EMBL" id="JAE10984.1"/>
    </source>
</evidence>
<protein>
    <submittedName>
        <fullName evidence="2">Uncharacterized protein</fullName>
    </submittedName>
</protein>
<reference evidence="2" key="2">
    <citation type="journal article" date="2015" name="Data Brief">
        <title>Shoot transcriptome of the giant reed, Arundo donax.</title>
        <authorList>
            <person name="Barrero R.A."/>
            <person name="Guerrero F.D."/>
            <person name="Moolhuijzen P."/>
            <person name="Goolsby J.A."/>
            <person name="Tidwell J."/>
            <person name="Bellgard S.E."/>
            <person name="Bellgard M.I."/>
        </authorList>
    </citation>
    <scope>NUCLEOTIDE SEQUENCE</scope>
    <source>
        <tissue evidence="2">Shoot tissue taken approximately 20 cm above the soil surface</tissue>
    </source>
</reference>
<reference evidence="2" key="1">
    <citation type="submission" date="2014-09" db="EMBL/GenBank/DDBJ databases">
        <authorList>
            <person name="Magalhaes I.L.F."/>
            <person name="Oliveira U."/>
            <person name="Santos F.R."/>
            <person name="Vidigal T.H.D.A."/>
            <person name="Brescovit A.D."/>
            <person name="Santos A.J."/>
        </authorList>
    </citation>
    <scope>NUCLEOTIDE SEQUENCE</scope>
    <source>
        <tissue evidence="2">Shoot tissue taken approximately 20 cm above the soil surface</tissue>
    </source>
</reference>
<organism evidence="2">
    <name type="scientific">Arundo donax</name>
    <name type="common">Giant reed</name>
    <name type="synonym">Donax arundinaceus</name>
    <dbReference type="NCBI Taxonomy" id="35708"/>
    <lineage>
        <taxon>Eukaryota</taxon>
        <taxon>Viridiplantae</taxon>
        <taxon>Streptophyta</taxon>
        <taxon>Embryophyta</taxon>
        <taxon>Tracheophyta</taxon>
        <taxon>Spermatophyta</taxon>
        <taxon>Magnoliopsida</taxon>
        <taxon>Liliopsida</taxon>
        <taxon>Poales</taxon>
        <taxon>Poaceae</taxon>
        <taxon>PACMAD clade</taxon>
        <taxon>Arundinoideae</taxon>
        <taxon>Arundineae</taxon>
        <taxon>Arundo</taxon>
    </lineage>
</organism>
<proteinExistence type="predicted"/>
<name>A0A0A9FIC8_ARUDO</name>
<sequence>MTVKLMTGENLKSPPHPPASPDLIHANPEVGCCFSAEPKALPLA</sequence>
<accession>A0A0A9FIC8</accession>
<feature type="region of interest" description="Disordered" evidence="1">
    <location>
        <begin position="1"/>
        <end position="23"/>
    </location>
</feature>